<proteinExistence type="predicted"/>
<name>A0A7E6DVY8_9CHIR</name>
<feature type="region of interest" description="Disordered" evidence="1">
    <location>
        <begin position="1"/>
        <end position="165"/>
    </location>
</feature>
<dbReference type="GeneID" id="118500933"/>
<protein>
    <submittedName>
        <fullName evidence="3">Serine/arginine repetitive matrix protein 1-like</fullName>
    </submittedName>
</protein>
<evidence type="ECO:0000256" key="1">
    <source>
        <dbReference type="SAM" id="MobiDB-lite"/>
    </source>
</evidence>
<reference evidence="3" key="1">
    <citation type="submission" date="2025-08" db="UniProtKB">
        <authorList>
            <consortium name="RefSeq"/>
        </authorList>
    </citation>
    <scope>IDENTIFICATION</scope>
    <source>
        <tissue evidence="3">Muscle</tissue>
    </source>
</reference>
<dbReference type="InParanoid" id="A0A7E6DVY8"/>
<accession>A0A7E6DVY8</accession>
<dbReference type="Proteomes" id="UP000504628">
    <property type="component" value="Chromosome 5"/>
</dbReference>
<feature type="compositionally biased region" description="Pro residues" evidence="1">
    <location>
        <begin position="46"/>
        <end position="59"/>
    </location>
</feature>
<feature type="compositionally biased region" description="Pro residues" evidence="1">
    <location>
        <begin position="10"/>
        <end position="21"/>
    </location>
</feature>
<organism evidence="2 3">
    <name type="scientific">Phyllostomus discolor</name>
    <name type="common">pale spear-nosed bat</name>
    <dbReference type="NCBI Taxonomy" id="89673"/>
    <lineage>
        <taxon>Eukaryota</taxon>
        <taxon>Metazoa</taxon>
        <taxon>Chordata</taxon>
        <taxon>Craniata</taxon>
        <taxon>Vertebrata</taxon>
        <taxon>Euteleostomi</taxon>
        <taxon>Mammalia</taxon>
        <taxon>Eutheria</taxon>
        <taxon>Laurasiatheria</taxon>
        <taxon>Chiroptera</taxon>
        <taxon>Yangochiroptera</taxon>
        <taxon>Phyllostomidae</taxon>
        <taxon>Phyllostominae</taxon>
        <taxon>Phyllostomus</taxon>
    </lineage>
</organism>
<keyword evidence="2" id="KW-1185">Reference proteome</keyword>
<feature type="compositionally biased region" description="Basic residues" evidence="1">
    <location>
        <begin position="26"/>
        <end position="35"/>
    </location>
</feature>
<evidence type="ECO:0000313" key="2">
    <source>
        <dbReference type="Proteomes" id="UP000504628"/>
    </source>
</evidence>
<dbReference type="RefSeq" id="XP_035883331.1">
    <property type="nucleotide sequence ID" value="XM_036027438.1"/>
</dbReference>
<dbReference type="KEGG" id="pdic:118500933"/>
<evidence type="ECO:0000313" key="3">
    <source>
        <dbReference type="RefSeq" id="XP_035883331.1"/>
    </source>
</evidence>
<dbReference type="AlphaFoldDB" id="A0A7E6DVY8"/>
<gene>
    <name evidence="3" type="primary">LOC118500933</name>
</gene>
<sequence>MSSRKLAAAAPPPAPASPPRPDLGARRRRRRRRRLPSSPRRRAEPGPSPPPPAPPPPSPLSQDMVSAGPRAAPGCRGRGRRGGERARRRGGVWGSGDRRRGTTSGAAGSQWRRRAAPEPNQPHGEQRDVKAGPRRSPHYHWSGGRGGAANGRPLLSGRRRRAAER</sequence>